<dbReference type="InterPro" id="IPR046554">
    <property type="entry name" value="DUF6708"/>
</dbReference>
<evidence type="ECO:0000313" key="4">
    <source>
        <dbReference type="Proteomes" id="UP001453229"/>
    </source>
</evidence>
<reference evidence="3 4" key="1">
    <citation type="submission" date="2024-04" db="EMBL/GenBank/DDBJ databases">
        <title>Salinicola lusitanus LLJ914,a marine bacterium isolated from the Okinawa Trough.</title>
        <authorList>
            <person name="Li J."/>
        </authorList>
    </citation>
    <scope>NUCLEOTIDE SEQUENCE [LARGE SCALE GENOMIC DNA]</scope>
    <source>
        <strain evidence="3 4">LLJ914</strain>
    </source>
</reference>
<dbReference type="EMBL" id="CP151919">
    <property type="protein sequence ID" value="XAD55312.1"/>
    <property type="molecule type" value="Genomic_DNA"/>
</dbReference>
<proteinExistence type="predicted"/>
<feature type="domain" description="DUF6708" evidence="2">
    <location>
        <begin position="107"/>
        <end position="295"/>
    </location>
</feature>
<evidence type="ECO:0000313" key="3">
    <source>
        <dbReference type="EMBL" id="XAD55312.1"/>
    </source>
</evidence>
<evidence type="ECO:0000259" key="2">
    <source>
        <dbReference type="Pfam" id="PF20455"/>
    </source>
</evidence>
<name>A0ABZ3CVR7_9GAMM</name>
<gene>
    <name evidence="3" type="ORF">AAGT95_04900</name>
</gene>
<dbReference type="Pfam" id="PF20455">
    <property type="entry name" value="DUF6708"/>
    <property type="match status" value="1"/>
</dbReference>
<organism evidence="3 4">
    <name type="scientific">Salinicola lusitanus</name>
    <dbReference type="NCBI Taxonomy" id="1949085"/>
    <lineage>
        <taxon>Bacteria</taxon>
        <taxon>Pseudomonadati</taxon>
        <taxon>Pseudomonadota</taxon>
        <taxon>Gammaproteobacteria</taxon>
        <taxon>Oceanospirillales</taxon>
        <taxon>Halomonadaceae</taxon>
        <taxon>Salinicola</taxon>
    </lineage>
</organism>
<keyword evidence="1" id="KW-1133">Transmembrane helix</keyword>
<feature type="transmembrane region" description="Helical" evidence="1">
    <location>
        <begin position="320"/>
        <end position="342"/>
    </location>
</feature>
<evidence type="ECO:0000256" key="1">
    <source>
        <dbReference type="SAM" id="Phobius"/>
    </source>
</evidence>
<feature type="transmembrane region" description="Helical" evidence="1">
    <location>
        <begin position="239"/>
        <end position="258"/>
    </location>
</feature>
<dbReference type="RefSeq" id="WP_342595719.1">
    <property type="nucleotide sequence ID" value="NZ_CP151919.1"/>
</dbReference>
<keyword evidence="4" id="KW-1185">Reference proteome</keyword>
<keyword evidence="1" id="KW-0812">Transmembrane</keyword>
<keyword evidence="1" id="KW-0472">Membrane</keyword>
<dbReference type="Proteomes" id="UP001453229">
    <property type="component" value="Chromosome"/>
</dbReference>
<feature type="transmembrane region" description="Helical" evidence="1">
    <location>
        <begin position="65"/>
        <end position="87"/>
    </location>
</feature>
<feature type="transmembrane region" description="Helical" evidence="1">
    <location>
        <begin position="93"/>
        <end position="117"/>
    </location>
</feature>
<protein>
    <submittedName>
        <fullName evidence="3">DUF6708 domain-containing protein</fullName>
    </submittedName>
</protein>
<sequence length="345" mass="39632">MNFTGLGPYKWKYKVDRKLTDEERLNYLDKGKKASEDICDELSVVRINGTYLELVDRWYADKGHAVVYGVVGAVPAFAIALMSINAVPDVNGVAATSLIAVAIFLMAVFCFAFLYLVHFEAFRKTHYPIRLNRKNRTVYAFLPEGNIVRASWDDLFVCKCRNYVPLMGREFYDIRAHVLDKDGVTVRETFALGYPYFGDEERLSPLWEYIRSYMEDDKGVKKNYEATKLCMPVSERREGVYFGIVRGFGIAAFSPFIAQTLMSPIWAVIVWGRLIAMYTSRVPRWPQKVEAECKVDDNDPWRKDWRDNSKFTFIEGPWPVIWFLIGSAIAITAIYLTITSIANAM</sequence>
<accession>A0ABZ3CVR7</accession>